<evidence type="ECO:0000256" key="1">
    <source>
        <dbReference type="SAM" id="MobiDB-lite"/>
    </source>
</evidence>
<gene>
    <name evidence="2" type="ORF">SBRCBS47491_006639</name>
</gene>
<sequence>MAKVGPQYSGSLVALEGLPEAALETQLRLLPSSSQILVLPSLQQYLGKNDQHVLPFAPSFSSAPLSSSVSSSSVSSSSAPSQSDPATAPFDARRYIKGIHDAAAARRAIALDFLQNNSTGNIHQTLTKPPPRKIVFLNGGTATSHALCIEAIRDHDAAAGGSLEQAALLFDQLTAHGVAGLESDAKSSVQETSRLDIAVDDEDEDAEGGDDDPITKAMRAADALDRKTEGLQPSTHILDLTITKKLRPRSLSLPIHGELLGLLDAGRQRSQRSTSNHRSSNEDTSDNRTINSRSFYWVPSSMAAGAAGSEIYDVNNFSFISPASPTRGGSPTSTIFPVSMRLDAIASQQQKKKPSSSPARQFVSYTSATTGETMRTVLLGPAPRGRTTRRRRSRMDDPASSNIVDLDDDDEGKTFYFHHRHQPQARRARSLERKPSIGAGSFSGISSISGVSGFSGFSGSSTGNALGANMNFFLSTSSREPSSTRPRRTSNVSDDATSVSATALGTWTSIPDVPMLPAAATLEKMALGKRRSKLGVAASARASSSPILKNPKIKLKKRASGMPVSSSRHYVDRGTDASPKGPGAFEPVLPLIEDLVVRFDDDGAGTSRYSSVLDLVMQRCRDVDGARIIHHDDIAAFQNGQSKQTGKDEQLAFDQKTMSSALPETPKSSHGHSSSSSSTASSSLRLRSAAAQAASTFSTDDYDPFAPHAYNAGPKLSLPVAVPSEKQSQPLPSAKTPQPLTPAHTPPPQQRLDDELDGDYSGTRFHVLATVKFQTVLALHNALRSALSIYLLPKPTRIIANVVLAIGSQHDVPSDLMSKIISQLDALGGQPAVNITRGGRLDIRYLIANALQTLAAQQARSKGTCADITSLNWLATATSSPMSSSSSNQATYALATLLIAQLDLYLRTYSASMPSSAAARFVLLDYPSELLPVALALQQLMGRDMVQVATVIAAEDPKYRGDDRVHGFRMLPQRTSSAQLRLSSSLVFDTRPEKPLYMSANYLLTSSASDMDIAAFVVAVRKRLLSSVPSAPKVIAAVTTPETAMTTTKAAFQNGMVTLSVSGQPNENMGRYSALSTATTAAGGTGLSDSNSSRNSKIRTPPRANNLMQSPTLPSPLLINNSPSPKRRGSLASEKETKRSAAGNGNTRPPPPSLPLPVPVSVKKPITPSVTAVRPLKSPAPSVKSQQSQRSRTSSLQSFQSQADSWRTTTKTPSYLANATATPLAPAPVVPPSGRLVAKTIQVNGSAAARRAKEHAAGVVNPVLTSTISIPSVRSDNDNLSNWDAGLDVSEDGNYTLDTPLFGNGSANNANLTNGMKGNNNVNFNVSGNSNADRNGTGEYSGGYNDDDYDYGEDDDDFENDPEMRRLMPLFMRDRVALLAAKEAAGVRGVHPPLMRNKSSQLTGPTPLMPGSVSAARAASASAAMQSSAPSQQSITGLSGKASIGSMHSQNSHGSLANKNGNEGKKARKWLGLA</sequence>
<name>A0ABP0C6L6_9PEZI</name>
<feature type="region of interest" description="Disordered" evidence="1">
    <location>
        <begin position="724"/>
        <end position="758"/>
    </location>
</feature>
<feature type="compositionally biased region" description="Low complexity" evidence="1">
    <location>
        <begin position="1185"/>
        <end position="1202"/>
    </location>
</feature>
<feature type="region of interest" description="Disordered" evidence="1">
    <location>
        <begin position="420"/>
        <end position="439"/>
    </location>
</feature>
<feature type="region of interest" description="Disordered" evidence="1">
    <location>
        <begin position="1080"/>
        <end position="1207"/>
    </location>
</feature>
<protein>
    <recommendedName>
        <fullName evidence="4">Gastric mucin-like protein</fullName>
    </recommendedName>
</protein>
<feature type="compositionally biased region" description="Low complexity" evidence="1">
    <location>
        <begin position="1110"/>
        <end position="1124"/>
    </location>
</feature>
<feature type="compositionally biased region" description="Pro residues" evidence="1">
    <location>
        <begin position="1148"/>
        <end position="1158"/>
    </location>
</feature>
<dbReference type="EMBL" id="CAWUHC010000067">
    <property type="protein sequence ID" value="CAK7227647.1"/>
    <property type="molecule type" value="Genomic_DNA"/>
</dbReference>
<proteinExistence type="predicted"/>
<accession>A0ABP0C6L6</accession>
<feature type="compositionally biased region" description="Low complexity" evidence="1">
    <location>
        <begin position="671"/>
        <end position="683"/>
    </location>
</feature>
<feature type="compositionally biased region" description="Acidic residues" evidence="1">
    <location>
        <begin position="198"/>
        <end position="212"/>
    </location>
</feature>
<feature type="region of interest" description="Disordered" evidence="1">
    <location>
        <begin position="182"/>
        <end position="215"/>
    </location>
</feature>
<feature type="region of interest" description="Disordered" evidence="1">
    <location>
        <begin position="555"/>
        <end position="582"/>
    </location>
</feature>
<evidence type="ECO:0008006" key="4">
    <source>
        <dbReference type="Google" id="ProtNLM"/>
    </source>
</evidence>
<feature type="region of interest" description="Disordered" evidence="1">
    <location>
        <begin position="1391"/>
        <end position="1474"/>
    </location>
</feature>
<evidence type="ECO:0000313" key="3">
    <source>
        <dbReference type="Proteomes" id="UP001642406"/>
    </source>
</evidence>
<reference evidence="2 3" key="1">
    <citation type="submission" date="2024-01" db="EMBL/GenBank/DDBJ databases">
        <authorList>
            <person name="Allen C."/>
            <person name="Tagirdzhanova G."/>
        </authorList>
    </citation>
    <scope>NUCLEOTIDE SEQUENCE [LARGE SCALE GENOMIC DNA]</scope>
</reference>
<dbReference type="Proteomes" id="UP001642406">
    <property type="component" value="Unassembled WGS sequence"/>
</dbReference>
<feature type="region of interest" description="Disordered" evidence="1">
    <location>
        <begin position="476"/>
        <end position="497"/>
    </location>
</feature>
<feature type="region of interest" description="Disordered" evidence="1">
    <location>
        <begin position="1325"/>
        <end position="1351"/>
    </location>
</feature>
<evidence type="ECO:0000313" key="2">
    <source>
        <dbReference type="EMBL" id="CAK7227647.1"/>
    </source>
</evidence>
<keyword evidence="3" id="KW-1185">Reference proteome</keyword>
<feature type="region of interest" description="Disordered" evidence="1">
    <location>
        <begin position="658"/>
        <end position="683"/>
    </location>
</feature>
<feature type="compositionally biased region" description="Low complexity" evidence="1">
    <location>
        <begin position="1412"/>
        <end position="1434"/>
    </location>
</feature>
<feature type="region of interest" description="Disordered" evidence="1">
    <location>
        <begin position="264"/>
        <end position="288"/>
    </location>
</feature>
<organism evidence="2 3">
    <name type="scientific">Sporothrix bragantina</name>
    <dbReference type="NCBI Taxonomy" id="671064"/>
    <lineage>
        <taxon>Eukaryota</taxon>
        <taxon>Fungi</taxon>
        <taxon>Dikarya</taxon>
        <taxon>Ascomycota</taxon>
        <taxon>Pezizomycotina</taxon>
        <taxon>Sordariomycetes</taxon>
        <taxon>Sordariomycetidae</taxon>
        <taxon>Ophiostomatales</taxon>
        <taxon>Ophiostomataceae</taxon>
        <taxon>Sporothrix</taxon>
    </lineage>
</organism>
<feature type="region of interest" description="Disordered" evidence="1">
    <location>
        <begin position="380"/>
        <end position="405"/>
    </location>
</feature>
<feature type="compositionally biased region" description="Polar residues" evidence="1">
    <location>
        <begin position="1446"/>
        <end position="1461"/>
    </location>
</feature>
<comment type="caution">
    <text evidence="2">The sequence shown here is derived from an EMBL/GenBank/DDBJ whole genome shotgun (WGS) entry which is preliminary data.</text>
</comment>